<gene>
    <name evidence="4" type="ORF">CTHT_0010860</name>
</gene>
<dbReference type="AlphaFoldDB" id="G0S0Q4"/>
<organism evidence="5">
    <name type="scientific">Chaetomium thermophilum (strain DSM 1495 / CBS 144.50 / IMI 039719)</name>
    <name type="common">Thermochaetoides thermophila</name>
    <dbReference type="NCBI Taxonomy" id="759272"/>
    <lineage>
        <taxon>Eukaryota</taxon>
        <taxon>Fungi</taxon>
        <taxon>Dikarya</taxon>
        <taxon>Ascomycota</taxon>
        <taxon>Pezizomycotina</taxon>
        <taxon>Sordariomycetes</taxon>
        <taxon>Sordariomycetidae</taxon>
        <taxon>Sordariales</taxon>
        <taxon>Chaetomiaceae</taxon>
        <taxon>Thermochaetoides</taxon>
    </lineage>
</organism>
<sequence length="487" mass="54533">MHSNRDDQTGGNPAPPESTIPQRPGSPTNSEGAGRDPFSDGVESRASNRENEKIPGGATANPFSSPSVSRPASSIGSASVIGGPRYDNVPRYFHSRRVKKGEVEKPWLKNKDPKEKWVTILPILGIFIGLGLSGLLVWDGIKSVVHHKYCLVLDETFQNGLDPAIWTKEVQVNGFGNGEFEMTTGGDQNVFVQDGKLIIRAMPQDDALMQKDYKIDLLKDGTCTSTNPANCIAWTNTTAGNATIVPPVTSGRIHTRKGASIKYGRVEVTAKLPKGDWLWPAIWMMPVKDTYGAWPRSGEIDIMESRGNNYSHPQGGNDIISSTLHWGPNPANDGWWRTNVKRRALHTTYSDKFHTFGLEWSQKYMFTYVNTRLLQVMYVNFDEPMWQRGNFPNQDANGTRLEDIWAKTGRYNTPFDQPFYLILNVAVGGTNGWFQDGAHGKPWLDGSPNARKDFWLAKDRWLPTWTNPQMEITRVVMMQQCDGDEDL</sequence>
<feature type="compositionally biased region" description="Low complexity" evidence="1">
    <location>
        <begin position="64"/>
        <end position="80"/>
    </location>
</feature>
<dbReference type="GeneID" id="18255124"/>
<dbReference type="OrthoDB" id="4781at2759"/>
<keyword evidence="2" id="KW-1133">Transmembrane helix</keyword>
<feature type="compositionally biased region" description="Basic and acidic residues" evidence="1">
    <location>
        <begin position="33"/>
        <end position="53"/>
    </location>
</feature>
<evidence type="ECO:0000256" key="2">
    <source>
        <dbReference type="SAM" id="Phobius"/>
    </source>
</evidence>
<feature type="region of interest" description="Disordered" evidence="1">
    <location>
        <begin position="1"/>
        <end position="80"/>
    </location>
</feature>
<dbReference type="HOGENOM" id="CLU_019533_1_2_1"/>
<dbReference type="PROSITE" id="PS51762">
    <property type="entry name" value="GH16_2"/>
    <property type="match status" value="1"/>
</dbReference>
<evidence type="ECO:0000313" key="5">
    <source>
        <dbReference type="Proteomes" id="UP000008066"/>
    </source>
</evidence>
<evidence type="ECO:0000256" key="1">
    <source>
        <dbReference type="SAM" id="MobiDB-lite"/>
    </source>
</evidence>
<keyword evidence="2" id="KW-0812">Transmembrane</keyword>
<dbReference type="InterPro" id="IPR000757">
    <property type="entry name" value="Beta-glucanase-like"/>
</dbReference>
<keyword evidence="2" id="KW-0472">Membrane</keyword>
<feature type="domain" description="GH16" evidence="3">
    <location>
        <begin position="155"/>
        <end position="464"/>
    </location>
</feature>
<dbReference type="Proteomes" id="UP000008066">
    <property type="component" value="Unassembled WGS sequence"/>
</dbReference>
<dbReference type="Pfam" id="PF00722">
    <property type="entry name" value="Glyco_hydro_16"/>
    <property type="match status" value="1"/>
</dbReference>
<dbReference type="GO" id="GO:0005975">
    <property type="term" value="P:carbohydrate metabolic process"/>
    <property type="evidence" value="ECO:0007669"/>
    <property type="project" value="InterPro"/>
</dbReference>
<protein>
    <submittedName>
        <fullName evidence="4">Hydrolase-like protein</fullName>
    </submittedName>
</protein>
<dbReference type="EMBL" id="GL988039">
    <property type="protein sequence ID" value="EGS22614.1"/>
    <property type="molecule type" value="Genomic_DNA"/>
</dbReference>
<dbReference type="OMA" id="VWSQTGR"/>
<dbReference type="GO" id="GO:0004553">
    <property type="term" value="F:hydrolase activity, hydrolyzing O-glycosyl compounds"/>
    <property type="evidence" value="ECO:0007669"/>
    <property type="project" value="InterPro"/>
</dbReference>
<reference evidence="4 5" key="1">
    <citation type="journal article" date="2011" name="Cell">
        <title>Insight into structure and assembly of the nuclear pore complex by utilizing the genome of a eukaryotic thermophile.</title>
        <authorList>
            <person name="Amlacher S."/>
            <person name="Sarges P."/>
            <person name="Flemming D."/>
            <person name="van Noort V."/>
            <person name="Kunze R."/>
            <person name="Devos D.P."/>
            <person name="Arumugam M."/>
            <person name="Bork P."/>
            <person name="Hurt E."/>
        </authorList>
    </citation>
    <scope>NUCLEOTIDE SEQUENCE [LARGE SCALE GENOMIC DNA]</scope>
    <source>
        <strain evidence="5">DSM 1495 / CBS 144.50 / IMI 039719</strain>
    </source>
</reference>
<dbReference type="InterPro" id="IPR050546">
    <property type="entry name" value="Glycosyl_Hydrlase_16"/>
</dbReference>
<dbReference type="PANTHER" id="PTHR10963:SF62">
    <property type="entry name" value="GLUCAN 1,3-BETA-GLUCOSIDASE"/>
    <property type="match status" value="1"/>
</dbReference>
<evidence type="ECO:0000259" key="3">
    <source>
        <dbReference type="PROSITE" id="PS51762"/>
    </source>
</evidence>
<dbReference type="FunFam" id="2.60.120.200:FF:000178">
    <property type="entry name" value="Glycoside hydrolase family 16 protein"/>
    <property type="match status" value="1"/>
</dbReference>
<dbReference type="KEGG" id="cthr:CTHT_0010860"/>
<name>G0S0Q4_CHATD</name>
<proteinExistence type="predicted"/>
<accession>G0S0Q4</accession>
<dbReference type="Gene3D" id="2.60.120.200">
    <property type="match status" value="1"/>
</dbReference>
<feature type="compositionally biased region" description="Polar residues" evidence="1">
    <location>
        <begin position="19"/>
        <end position="31"/>
    </location>
</feature>
<dbReference type="RefSeq" id="XP_006691606.1">
    <property type="nucleotide sequence ID" value="XM_006691543.1"/>
</dbReference>
<dbReference type="PANTHER" id="PTHR10963">
    <property type="entry name" value="GLYCOSYL HYDROLASE-RELATED"/>
    <property type="match status" value="1"/>
</dbReference>
<dbReference type="SUPFAM" id="SSF49899">
    <property type="entry name" value="Concanavalin A-like lectins/glucanases"/>
    <property type="match status" value="1"/>
</dbReference>
<keyword evidence="5" id="KW-1185">Reference proteome</keyword>
<dbReference type="STRING" id="759272.G0S0Q4"/>
<dbReference type="InterPro" id="IPR013320">
    <property type="entry name" value="ConA-like_dom_sf"/>
</dbReference>
<dbReference type="eggNOG" id="ENOG502QRX5">
    <property type="taxonomic scope" value="Eukaryota"/>
</dbReference>
<evidence type="ECO:0000313" key="4">
    <source>
        <dbReference type="EMBL" id="EGS22614.1"/>
    </source>
</evidence>
<keyword evidence="4" id="KW-0378">Hydrolase</keyword>
<feature type="transmembrane region" description="Helical" evidence="2">
    <location>
        <begin position="117"/>
        <end position="138"/>
    </location>
</feature>